<evidence type="ECO:0000256" key="4">
    <source>
        <dbReference type="ARBA" id="ARBA00022840"/>
    </source>
</evidence>
<organism evidence="6 7">
    <name type="scientific">Zhihengliuella salsuginis</name>
    <dbReference type="NCBI Taxonomy" id="578222"/>
    <lineage>
        <taxon>Bacteria</taxon>
        <taxon>Bacillati</taxon>
        <taxon>Actinomycetota</taxon>
        <taxon>Actinomycetes</taxon>
        <taxon>Micrococcales</taxon>
        <taxon>Micrococcaceae</taxon>
        <taxon>Zhihengliuella</taxon>
    </lineage>
</organism>
<keyword evidence="3" id="KW-0547">Nucleotide-binding</keyword>
<dbReference type="PANTHER" id="PTHR43776:SF7">
    <property type="entry name" value="D,D-DIPEPTIDE TRANSPORT ATP-BINDING PROTEIN DDPF-RELATED"/>
    <property type="match status" value="1"/>
</dbReference>
<dbReference type="Proteomes" id="UP000642819">
    <property type="component" value="Unassembled WGS sequence"/>
</dbReference>
<keyword evidence="2" id="KW-0813">Transport</keyword>
<sequence>MTAQATESAATAEQTAPVIELRDLHVHHRARTGKLFKPTTIRAVNGVDFTVRRGETVGIVGESGCGKSTLASVLVGLQEPTSGTRLFHGRELANRGAPRKEFGKAVSIVFQDPATALNPRMTVHDILTDPLQVHGIGTKESRTRTVYELLELVGLPRSAAEVSPTQISGGQRQRVAIARALALDPEVIVADEPTSALDVSVRAQVLNLLSDLKSRLNLGMVFISHDIQTVRYVSDRICVMNFGEIVEEGEAARVFDNPTNGYTRTLLGAAPSLLAAPTTSSEEA</sequence>
<dbReference type="GO" id="GO:0005524">
    <property type="term" value="F:ATP binding"/>
    <property type="evidence" value="ECO:0007669"/>
    <property type="project" value="UniProtKB-KW"/>
</dbReference>
<dbReference type="InterPro" id="IPR003593">
    <property type="entry name" value="AAA+_ATPase"/>
</dbReference>
<dbReference type="SMART" id="SM00382">
    <property type="entry name" value="AAA"/>
    <property type="match status" value="1"/>
</dbReference>
<dbReference type="CDD" id="cd03257">
    <property type="entry name" value="ABC_NikE_OppD_transporters"/>
    <property type="match status" value="1"/>
</dbReference>
<dbReference type="InterPro" id="IPR017871">
    <property type="entry name" value="ABC_transporter-like_CS"/>
</dbReference>
<dbReference type="InterPro" id="IPR003439">
    <property type="entry name" value="ABC_transporter-like_ATP-bd"/>
</dbReference>
<keyword evidence="7" id="KW-1185">Reference proteome</keyword>
<dbReference type="SUPFAM" id="SSF52540">
    <property type="entry name" value="P-loop containing nucleoside triphosphate hydrolases"/>
    <property type="match status" value="1"/>
</dbReference>
<comment type="caution">
    <text evidence="6">The sequence shown here is derived from an EMBL/GenBank/DDBJ whole genome shotgun (WGS) entry which is preliminary data.</text>
</comment>
<evidence type="ECO:0000259" key="5">
    <source>
        <dbReference type="PROSITE" id="PS50893"/>
    </source>
</evidence>
<reference evidence="7" key="1">
    <citation type="journal article" date="2019" name="Int. J. Syst. Evol. Microbiol.">
        <title>The Global Catalogue of Microorganisms (GCM) 10K type strain sequencing project: providing services to taxonomists for standard genome sequencing and annotation.</title>
        <authorList>
            <consortium name="The Broad Institute Genomics Platform"/>
            <consortium name="The Broad Institute Genome Sequencing Center for Infectious Disease"/>
            <person name="Wu L."/>
            <person name="Ma J."/>
        </authorList>
    </citation>
    <scope>NUCLEOTIDE SEQUENCE [LARGE SCALE GENOMIC DNA]</scope>
    <source>
        <strain evidence="7">KCTC 19466</strain>
    </source>
</reference>
<dbReference type="InterPro" id="IPR027417">
    <property type="entry name" value="P-loop_NTPase"/>
</dbReference>
<evidence type="ECO:0000313" key="6">
    <source>
        <dbReference type="EMBL" id="GHD04449.1"/>
    </source>
</evidence>
<gene>
    <name evidence="6" type="ORF">GCM10008096_11790</name>
</gene>
<accession>A0ABQ3GFJ7</accession>
<feature type="domain" description="ABC transporter" evidence="5">
    <location>
        <begin position="19"/>
        <end position="267"/>
    </location>
</feature>
<comment type="similarity">
    <text evidence="1">Belongs to the ABC transporter superfamily.</text>
</comment>
<proteinExistence type="inferred from homology"/>
<keyword evidence="4 6" id="KW-0067">ATP-binding</keyword>
<evidence type="ECO:0000256" key="2">
    <source>
        <dbReference type="ARBA" id="ARBA00022448"/>
    </source>
</evidence>
<dbReference type="Pfam" id="PF00005">
    <property type="entry name" value="ABC_tran"/>
    <property type="match status" value="1"/>
</dbReference>
<evidence type="ECO:0000256" key="1">
    <source>
        <dbReference type="ARBA" id="ARBA00005417"/>
    </source>
</evidence>
<dbReference type="Gene3D" id="3.40.50.300">
    <property type="entry name" value="P-loop containing nucleotide triphosphate hydrolases"/>
    <property type="match status" value="1"/>
</dbReference>
<dbReference type="InterPro" id="IPR050319">
    <property type="entry name" value="ABC_transp_ATP-bind"/>
</dbReference>
<evidence type="ECO:0000313" key="7">
    <source>
        <dbReference type="Proteomes" id="UP000642819"/>
    </source>
</evidence>
<dbReference type="PROSITE" id="PS50893">
    <property type="entry name" value="ABC_TRANSPORTER_2"/>
    <property type="match status" value="1"/>
</dbReference>
<dbReference type="PANTHER" id="PTHR43776">
    <property type="entry name" value="TRANSPORT ATP-BINDING PROTEIN"/>
    <property type="match status" value="1"/>
</dbReference>
<dbReference type="RefSeq" id="WP_189349201.1">
    <property type="nucleotide sequence ID" value="NZ_BMXK01000004.1"/>
</dbReference>
<dbReference type="PROSITE" id="PS00211">
    <property type="entry name" value="ABC_TRANSPORTER_1"/>
    <property type="match status" value="1"/>
</dbReference>
<evidence type="ECO:0000256" key="3">
    <source>
        <dbReference type="ARBA" id="ARBA00022741"/>
    </source>
</evidence>
<dbReference type="EMBL" id="BMXK01000004">
    <property type="protein sequence ID" value="GHD04449.1"/>
    <property type="molecule type" value="Genomic_DNA"/>
</dbReference>
<protein>
    <submittedName>
        <fullName evidence="6">ABC transporter ATP-binding protein</fullName>
    </submittedName>
</protein>
<name>A0ABQ3GFJ7_9MICC</name>